<evidence type="ECO:0000313" key="13">
    <source>
        <dbReference type="Proteomes" id="UP000183832"/>
    </source>
</evidence>
<dbReference type="FunFam" id="2.40.10.10:FF:000120">
    <property type="entry name" value="Putative serine protease"/>
    <property type="match status" value="1"/>
</dbReference>
<dbReference type="PANTHER" id="PTHR24252">
    <property type="entry name" value="ACROSIN-RELATED"/>
    <property type="match status" value="1"/>
</dbReference>
<reference evidence="12 13" key="1">
    <citation type="submission" date="2015-04" db="EMBL/GenBank/DDBJ databases">
        <authorList>
            <person name="Syromyatnikov M.Y."/>
            <person name="Popov V.N."/>
        </authorList>
    </citation>
    <scope>NUCLEOTIDE SEQUENCE [LARGE SCALE GENOMIC DNA]</scope>
</reference>
<evidence type="ECO:0000256" key="7">
    <source>
        <dbReference type="ARBA" id="ARBA00023157"/>
    </source>
</evidence>
<dbReference type="STRING" id="568069.A0A1J1J4E5"/>
<evidence type="ECO:0000256" key="8">
    <source>
        <dbReference type="ARBA" id="ARBA00024195"/>
    </source>
</evidence>
<evidence type="ECO:0000256" key="5">
    <source>
        <dbReference type="ARBA" id="ARBA00022820"/>
    </source>
</evidence>
<dbReference type="PROSITE" id="PS50240">
    <property type="entry name" value="TRYPSIN_DOM"/>
    <property type="match status" value="1"/>
</dbReference>
<dbReference type="SMART" id="SM00020">
    <property type="entry name" value="Tryp_SPc"/>
    <property type="match status" value="1"/>
</dbReference>
<keyword evidence="1" id="KW-0768">Sushi</keyword>
<dbReference type="PANTHER" id="PTHR24252:SF16">
    <property type="entry name" value="TRANSMEMBRANE SERINE PROTEASE 15"/>
    <property type="match status" value="1"/>
</dbReference>
<dbReference type="SUPFAM" id="SSF50494">
    <property type="entry name" value="Trypsin-like serine proteases"/>
    <property type="match status" value="1"/>
</dbReference>
<keyword evidence="4" id="KW-0378">Hydrolase</keyword>
<keyword evidence="6" id="KW-0720">Serine protease</keyword>
<evidence type="ECO:0000256" key="1">
    <source>
        <dbReference type="ARBA" id="ARBA00022659"/>
    </source>
</evidence>
<dbReference type="InterPro" id="IPR043504">
    <property type="entry name" value="Peptidase_S1_PA_chymotrypsin"/>
</dbReference>
<evidence type="ECO:0000256" key="9">
    <source>
        <dbReference type="ARBA" id="ARBA00052079"/>
    </source>
</evidence>
<gene>
    <name evidence="12" type="primary">similar to Trypsin-4</name>
    <name evidence="12" type="ORF">CLUMA_CG020251</name>
</gene>
<keyword evidence="5" id="KW-0353">Hemolymph clotting</keyword>
<proteinExistence type="inferred from homology"/>
<evidence type="ECO:0000256" key="4">
    <source>
        <dbReference type="ARBA" id="ARBA00022801"/>
    </source>
</evidence>
<comment type="catalytic activity">
    <reaction evidence="9">
        <text>Selective cleavage of 103-Arg-|-Ser-104 and 124-Ile-|-Ile-125 bonds in Limulus clotting factor B to form activated factor B. Cleavage of -Pro-Arg-|-Xaa- bonds in synthetic substrates.</text>
        <dbReference type="EC" id="3.4.21.84"/>
    </reaction>
</comment>
<organism evidence="12 13">
    <name type="scientific">Clunio marinus</name>
    <dbReference type="NCBI Taxonomy" id="568069"/>
    <lineage>
        <taxon>Eukaryota</taxon>
        <taxon>Metazoa</taxon>
        <taxon>Ecdysozoa</taxon>
        <taxon>Arthropoda</taxon>
        <taxon>Hexapoda</taxon>
        <taxon>Insecta</taxon>
        <taxon>Pterygota</taxon>
        <taxon>Neoptera</taxon>
        <taxon>Endopterygota</taxon>
        <taxon>Diptera</taxon>
        <taxon>Nematocera</taxon>
        <taxon>Chironomoidea</taxon>
        <taxon>Chironomidae</taxon>
        <taxon>Clunio</taxon>
    </lineage>
</organism>
<feature type="domain" description="Peptidase S1" evidence="11">
    <location>
        <begin position="22"/>
        <end position="267"/>
    </location>
</feature>
<dbReference type="AlphaFoldDB" id="A0A1J1J4E5"/>
<dbReference type="PRINTS" id="PR00722">
    <property type="entry name" value="CHYMOTRYPSIN"/>
</dbReference>
<keyword evidence="7" id="KW-1015">Disulfide bond</keyword>
<evidence type="ECO:0000259" key="11">
    <source>
        <dbReference type="PROSITE" id="PS50240"/>
    </source>
</evidence>
<dbReference type="Gene3D" id="2.40.10.10">
    <property type="entry name" value="Trypsin-like serine proteases"/>
    <property type="match status" value="1"/>
</dbReference>
<keyword evidence="13" id="KW-1185">Reference proteome</keyword>
<evidence type="ECO:0000256" key="3">
    <source>
        <dbReference type="ARBA" id="ARBA00022729"/>
    </source>
</evidence>
<dbReference type="Pfam" id="PF00089">
    <property type="entry name" value="Trypsin"/>
    <property type="match status" value="1"/>
</dbReference>
<dbReference type="InterPro" id="IPR001254">
    <property type="entry name" value="Trypsin_dom"/>
</dbReference>
<dbReference type="EMBL" id="CVRI01000070">
    <property type="protein sequence ID" value="CRL07272.1"/>
    <property type="molecule type" value="Genomic_DNA"/>
</dbReference>
<evidence type="ECO:0000256" key="10">
    <source>
        <dbReference type="ARBA" id="ARBA00066707"/>
    </source>
</evidence>
<sequence>MSLSKFPCYKPKPINYRADLRIVGGFDAVQRETPYMVGLMKHGGVVCGASIISEKFLIIAAHCICNNQNHIIKPSQLKAFVGMNKITDVKNEIEDDTIAEVFIKKIIVHPDYSCGKTSQNDIALLQLESSIKFNDNIQPLCLSTDESQVMEIGIVTGWGWTNEDLSVGEKPNVLQTADVPIWSNEECQKSYKNLMKTNQISDKQMCAGARNGGIDSCWADSGGPLINKLSGNLIGVVSTGVGCARKGLPGIYTRVSHYTKWIRSIVAI</sequence>
<dbReference type="Proteomes" id="UP000183832">
    <property type="component" value="Unassembled WGS sequence"/>
</dbReference>
<dbReference type="InterPro" id="IPR009003">
    <property type="entry name" value="Peptidase_S1_PA"/>
</dbReference>
<keyword evidence="3" id="KW-0732">Signal</keyword>
<dbReference type="OrthoDB" id="9448935at2759"/>
<accession>A0A1J1J4E5</accession>
<evidence type="ECO:0000256" key="2">
    <source>
        <dbReference type="ARBA" id="ARBA00022670"/>
    </source>
</evidence>
<keyword evidence="2" id="KW-0645">Protease</keyword>
<dbReference type="GO" id="GO:0004252">
    <property type="term" value="F:serine-type endopeptidase activity"/>
    <property type="evidence" value="ECO:0007669"/>
    <property type="project" value="InterPro"/>
</dbReference>
<name>A0A1J1J4E5_9DIPT</name>
<dbReference type="GO" id="GO:0006508">
    <property type="term" value="P:proteolysis"/>
    <property type="evidence" value="ECO:0007669"/>
    <property type="project" value="UniProtKB-KW"/>
</dbReference>
<evidence type="ECO:0000256" key="6">
    <source>
        <dbReference type="ARBA" id="ARBA00022825"/>
    </source>
</evidence>
<dbReference type="CDD" id="cd00190">
    <property type="entry name" value="Tryp_SPc"/>
    <property type="match status" value="1"/>
</dbReference>
<dbReference type="GO" id="GO:0042381">
    <property type="term" value="P:hemolymph coagulation"/>
    <property type="evidence" value="ECO:0007669"/>
    <property type="project" value="UniProtKB-KW"/>
</dbReference>
<evidence type="ECO:0000313" key="12">
    <source>
        <dbReference type="EMBL" id="CRL07272.1"/>
    </source>
</evidence>
<dbReference type="EC" id="3.4.21.84" evidence="10"/>
<protein>
    <recommendedName>
        <fullName evidence="10">limulus clotting factor C</fullName>
        <ecNumber evidence="10">3.4.21.84</ecNumber>
    </recommendedName>
</protein>
<comment type="similarity">
    <text evidence="8">Belongs to the peptidase S1 family. CLIP subfamily.</text>
</comment>
<dbReference type="InterPro" id="IPR001314">
    <property type="entry name" value="Peptidase_S1A"/>
</dbReference>